<protein>
    <submittedName>
        <fullName evidence="1">Uncharacterized protein</fullName>
    </submittedName>
</protein>
<accession>A0A1R2C3G7</accession>
<comment type="caution">
    <text evidence="1">The sequence shown here is derived from an EMBL/GenBank/DDBJ whole genome shotgun (WGS) entry which is preliminary data.</text>
</comment>
<name>A0A1R2C3G7_9CILI</name>
<dbReference type="EMBL" id="MPUH01000301">
    <property type="protein sequence ID" value="OMJ83520.1"/>
    <property type="molecule type" value="Genomic_DNA"/>
</dbReference>
<keyword evidence="2" id="KW-1185">Reference proteome</keyword>
<reference evidence="1 2" key="1">
    <citation type="submission" date="2016-11" db="EMBL/GenBank/DDBJ databases">
        <title>The macronuclear genome of Stentor coeruleus: a giant cell with tiny introns.</title>
        <authorList>
            <person name="Slabodnick M."/>
            <person name="Ruby J.G."/>
            <person name="Reiff S.B."/>
            <person name="Swart E.C."/>
            <person name="Gosai S."/>
            <person name="Prabakaran S."/>
            <person name="Witkowska E."/>
            <person name="Larue G.E."/>
            <person name="Fisher S."/>
            <person name="Freeman R.M."/>
            <person name="Gunawardena J."/>
            <person name="Chu W."/>
            <person name="Stover N.A."/>
            <person name="Gregory B.D."/>
            <person name="Nowacki M."/>
            <person name="Derisi J."/>
            <person name="Roy S.W."/>
            <person name="Marshall W.F."/>
            <person name="Sood P."/>
        </authorList>
    </citation>
    <scope>NUCLEOTIDE SEQUENCE [LARGE SCALE GENOMIC DNA]</scope>
    <source>
        <strain evidence="1">WM001</strain>
    </source>
</reference>
<proteinExistence type="predicted"/>
<gene>
    <name evidence="1" type="ORF">SteCoe_15552</name>
</gene>
<organism evidence="1 2">
    <name type="scientific">Stentor coeruleus</name>
    <dbReference type="NCBI Taxonomy" id="5963"/>
    <lineage>
        <taxon>Eukaryota</taxon>
        <taxon>Sar</taxon>
        <taxon>Alveolata</taxon>
        <taxon>Ciliophora</taxon>
        <taxon>Postciliodesmatophora</taxon>
        <taxon>Heterotrichea</taxon>
        <taxon>Heterotrichida</taxon>
        <taxon>Stentoridae</taxon>
        <taxon>Stentor</taxon>
    </lineage>
</organism>
<evidence type="ECO:0000313" key="2">
    <source>
        <dbReference type="Proteomes" id="UP000187209"/>
    </source>
</evidence>
<dbReference type="Proteomes" id="UP000187209">
    <property type="component" value="Unassembled WGS sequence"/>
</dbReference>
<evidence type="ECO:0000313" key="1">
    <source>
        <dbReference type="EMBL" id="OMJ83520.1"/>
    </source>
</evidence>
<sequence length="221" mass="26152">MFLQNQYSTLTFAKDSFSCPKTPTLPALKETLNEKLYSERKGDLKIITKVRKNAPSLSFRHSRGCNFIFYDVPTMKNLMSEFEKVSDENNSTFLQIEHKETFSKSSMRSLSTSSNDQIDNNMHEINTLNNKIRSLIKDQDHIRDKRISQENISIHLQKNIPIKPIFINHDQHNYITPSHISFDERYFSMTFKPQDKWLPQSRKFPREVFCKQSKFKQHKLL</sequence>
<dbReference type="AlphaFoldDB" id="A0A1R2C3G7"/>